<protein>
    <submittedName>
        <fullName evidence="1">Uncharacterized protein</fullName>
    </submittedName>
</protein>
<dbReference type="AlphaFoldDB" id="A0A399FCD8"/>
<dbReference type="RefSeq" id="WP_119355785.1">
    <property type="nucleotide sequence ID" value="NZ_BJXM01000004.1"/>
</dbReference>
<dbReference type="OrthoDB" id="159745at2"/>
<name>A0A399FCD8_9DEIN</name>
<evidence type="ECO:0000313" key="1">
    <source>
        <dbReference type="EMBL" id="RIH93908.1"/>
    </source>
</evidence>
<dbReference type="EMBL" id="QWLB01000002">
    <property type="protein sequence ID" value="RIH93908.1"/>
    <property type="molecule type" value="Genomic_DNA"/>
</dbReference>
<proteinExistence type="predicted"/>
<accession>A0A399FCD8</accession>
<evidence type="ECO:0000313" key="2">
    <source>
        <dbReference type="Proteomes" id="UP000266178"/>
    </source>
</evidence>
<sequence length="174" mass="18416">MALRDNFTPEQWIKVLSGPASAGSYILVASPSGLTGILAEAAALTKALLEGAKASDSPLLQALYESLQPEAFKELPQPEKRRFSSLEEAKSTLLDEVRQALWLVQTKTSPQDAEAYKGYVMSVAQKVAGAAKEGGFLGFGGEQISPAEKEALEQLRDTLGLNPNPSGPDALAEG</sequence>
<gene>
    <name evidence="1" type="ORF">Mgrana_00257</name>
</gene>
<organism evidence="1 2">
    <name type="scientific">Meiothermus granaticius NBRC 107808</name>
    <dbReference type="NCBI Taxonomy" id="1227551"/>
    <lineage>
        <taxon>Bacteria</taxon>
        <taxon>Thermotogati</taxon>
        <taxon>Deinococcota</taxon>
        <taxon>Deinococci</taxon>
        <taxon>Thermales</taxon>
        <taxon>Thermaceae</taxon>
        <taxon>Meiothermus</taxon>
    </lineage>
</organism>
<keyword evidence="2" id="KW-1185">Reference proteome</keyword>
<reference evidence="1 2" key="1">
    <citation type="submission" date="2018-08" db="EMBL/GenBank/DDBJ databases">
        <title>Meiothermus granaticius genome AF-68 sequencing project.</title>
        <authorList>
            <person name="Da Costa M.S."/>
            <person name="Albuquerque L."/>
            <person name="Raposo P."/>
            <person name="Froufe H.J.C."/>
            <person name="Barroso C.S."/>
            <person name="Egas C."/>
        </authorList>
    </citation>
    <scope>NUCLEOTIDE SEQUENCE [LARGE SCALE GENOMIC DNA]</scope>
    <source>
        <strain evidence="1 2">AF-68</strain>
    </source>
</reference>
<dbReference type="Proteomes" id="UP000266178">
    <property type="component" value="Unassembled WGS sequence"/>
</dbReference>
<comment type="caution">
    <text evidence="1">The sequence shown here is derived from an EMBL/GenBank/DDBJ whole genome shotgun (WGS) entry which is preliminary data.</text>
</comment>